<evidence type="ECO:0000256" key="2">
    <source>
        <dbReference type="SAM" id="SignalP"/>
    </source>
</evidence>
<keyword evidence="1" id="KW-0472">Membrane</keyword>
<evidence type="ECO:0000313" key="4">
    <source>
        <dbReference type="Proteomes" id="UP000611762"/>
    </source>
</evidence>
<feature type="transmembrane region" description="Helical" evidence="1">
    <location>
        <begin position="227"/>
        <end position="248"/>
    </location>
</feature>
<keyword evidence="1" id="KW-0812">Transmembrane</keyword>
<proteinExistence type="predicted"/>
<evidence type="ECO:0000256" key="1">
    <source>
        <dbReference type="SAM" id="Phobius"/>
    </source>
</evidence>
<dbReference type="Proteomes" id="UP000611762">
    <property type="component" value="Unassembled WGS sequence"/>
</dbReference>
<keyword evidence="2" id="KW-0732">Signal</keyword>
<reference evidence="3" key="1">
    <citation type="submission" date="2020-08" db="EMBL/GenBank/DDBJ databases">
        <title>Genome public.</title>
        <authorList>
            <person name="Liu C."/>
            <person name="Sun Q."/>
        </authorList>
    </citation>
    <scope>NUCLEOTIDE SEQUENCE</scope>
    <source>
        <strain evidence="3">H8</strain>
    </source>
</reference>
<feature type="chain" id="PRO_5038036948" evidence="2">
    <location>
        <begin position="25"/>
        <end position="273"/>
    </location>
</feature>
<evidence type="ECO:0000313" key="3">
    <source>
        <dbReference type="EMBL" id="MBC8541851.1"/>
    </source>
</evidence>
<dbReference type="EMBL" id="JACRSU010000006">
    <property type="protein sequence ID" value="MBC8541851.1"/>
    <property type="molecule type" value="Genomic_DNA"/>
</dbReference>
<dbReference type="AlphaFoldDB" id="A0A926I0E6"/>
<keyword evidence="4" id="KW-1185">Reference proteome</keyword>
<sequence>MKKLLTIFVLVAAMLCMGMNAVCSYEVPEAYMGFSVSDQWYVFSKNMTDETLLNTVGLTADEVNEALIKSDCEYFITNPTEDSEIYVKVKKNDLSYELYNILETDDQTIKNDLDRILKDGFSVDGFEYNPESVSIVPYSQMKFITVPGTVQFDGKKHGMVFGATFVNGNGISFLLYLNKEAAEEADLKTMSDLAGSLSFTVIKEKGESGEAFNVDSKNGEKEKPESALSYIAGGLGGLALVALCLYFIDRIKKTERREDHENRETGKNKKFNQ</sequence>
<protein>
    <submittedName>
        <fullName evidence="3">Uncharacterized protein</fullName>
    </submittedName>
</protein>
<organism evidence="3 4">
    <name type="scientific">Congzhengia minquanensis</name>
    <dbReference type="NCBI Taxonomy" id="2763657"/>
    <lineage>
        <taxon>Bacteria</taxon>
        <taxon>Bacillati</taxon>
        <taxon>Bacillota</taxon>
        <taxon>Clostridia</taxon>
        <taxon>Eubacteriales</taxon>
        <taxon>Oscillospiraceae</taxon>
        <taxon>Congzhengia</taxon>
    </lineage>
</organism>
<name>A0A926I0E6_9FIRM</name>
<comment type="caution">
    <text evidence="3">The sequence shown here is derived from an EMBL/GenBank/DDBJ whole genome shotgun (WGS) entry which is preliminary data.</text>
</comment>
<accession>A0A926I0E6</accession>
<dbReference type="RefSeq" id="WP_249313836.1">
    <property type="nucleotide sequence ID" value="NZ_JACRSU010000006.1"/>
</dbReference>
<keyword evidence="1" id="KW-1133">Transmembrane helix</keyword>
<gene>
    <name evidence="3" type="ORF">H8698_12785</name>
</gene>
<feature type="signal peptide" evidence="2">
    <location>
        <begin position="1"/>
        <end position="24"/>
    </location>
</feature>